<organism evidence="2 3">
    <name type="scientific">Streptomyces prasinosporus</name>
    <dbReference type="NCBI Taxonomy" id="68256"/>
    <lineage>
        <taxon>Bacteria</taxon>
        <taxon>Bacillati</taxon>
        <taxon>Actinomycetota</taxon>
        <taxon>Actinomycetes</taxon>
        <taxon>Kitasatosporales</taxon>
        <taxon>Streptomycetaceae</taxon>
        <taxon>Streptomyces</taxon>
        <taxon>Streptomyces albogriseolus group</taxon>
    </lineage>
</organism>
<comment type="caution">
    <text evidence="2">The sequence shown here is derived from an EMBL/GenBank/DDBJ whole genome shotgun (WGS) entry which is preliminary data.</text>
</comment>
<keyword evidence="3" id="KW-1185">Reference proteome</keyword>
<name>A0ABP6U3U8_9ACTN</name>
<evidence type="ECO:0000313" key="3">
    <source>
        <dbReference type="Proteomes" id="UP001501455"/>
    </source>
</evidence>
<proteinExistence type="predicted"/>
<sequence length="112" mass="12179">MACGQGPAPRQQRGRIAEVHDGVIGDVRLLPRGFGTGEQHDSVGVGDLLKAVAAVVLISGSDDKYNRASGQEGILRIKGRQGREKGVSQAARRRRSSNAWDQWGWSSMRRRA</sequence>
<dbReference type="EMBL" id="BAAAXF010000059">
    <property type="protein sequence ID" value="GAA3501372.1"/>
    <property type="molecule type" value="Genomic_DNA"/>
</dbReference>
<feature type="region of interest" description="Disordered" evidence="1">
    <location>
        <begin position="80"/>
        <end position="112"/>
    </location>
</feature>
<reference evidence="3" key="1">
    <citation type="journal article" date="2019" name="Int. J. Syst. Evol. Microbiol.">
        <title>The Global Catalogue of Microorganisms (GCM) 10K type strain sequencing project: providing services to taxonomists for standard genome sequencing and annotation.</title>
        <authorList>
            <consortium name="The Broad Institute Genomics Platform"/>
            <consortium name="The Broad Institute Genome Sequencing Center for Infectious Disease"/>
            <person name="Wu L."/>
            <person name="Ma J."/>
        </authorList>
    </citation>
    <scope>NUCLEOTIDE SEQUENCE [LARGE SCALE GENOMIC DNA]</scope>
    <source>
        <strain evidence="3">JCM 4816</strain>
    </source>
</reference>
<gene>
    <name evidence="2" type="ORF">GCM10019016_084790</name>
</gene>
<dbReference type="Proteomes" id="UP001501455">
    <property type="component" value="Unassembled WGS sequence"/>
</dbReference>
<protein>
    <submittedName>
        <fullName evidence="2">Uncharacterized protein</fullName>
    </submittedName>
</protein>
<evidence type="ECO:0000313" key="2">
    <source>
        <dbReference type="EMBL" id="GAA3501372.1"/>
    </source>
</evidence>
<evidence type="ECO:0000256" key="1">
    <source>
        <dbReference type="SAM" id="MobiDB-lite"/>
    </source>
</evidence>
<accession>A0ABP6U3U8</accession>